<organism evidence="3 4">
    <name type="scientific">Kalanchoe fedtschenkoi</name>
    <name type="common">Lavender scallops</name>
    <name type="synonym">South American air plant</name>
    <dbReference type="NCBI Taxonomy" id="63787"/>
    <lineage>
        <taxon>Eukaryota</taxon>
        <taxon>Viridiplantae</taxon>
        <taxon>Streptophyta</taxon>
        <taxon>Embryophyta</taxon>
        <taxon>Tracheophyta</taxon>
        <taxon>Spermatophyta</taxon>
        <taxon>Magnoliopsida</taxon>
        <taxon>eudicotyledons</taxon>
        <taxon>Gunneridae</taxon>
        <taxon>Pentapetalae</taxon>
        <taxon>Saxifragales</taxon>
        <taxon>Crassulaceae</taxon>
        <taxon>Kalanchoe</taxon>
    </lineage>
</organism>
<dbReference type="Gramene" id="Kaladp0057s0048.2.v1.1">
    <property type="protein sequence ID" value="Kaladp0057s0048.2.v1.1"/>
    <property type="gene ID" value="Kaladp0057s0048.v1.1"/>
</dbReference>
<reference evidence="3" key="1">
    <citation type="submission" date="2021-01" db="UniProtKB">
        <authorList>
            <consortium name="EnsemblPlants"/>
        </authorList>
    </citation>
    <scope>IDENTIFICATION</scope>
</reference>
<feature type="domain" description="DUF7705" evidence="2">
    <location>
        <begin position="36"/>
        <end position="465"/>
    </location>
</feature>
<keyword evidence="4" id="KW-1185">Reference proteome</keyword>
<dbReference type="Pfam" id="PF24804">
    <property type="entry name" value="DUF7705"/>
    <property type="match status" value="1"/>
</dbReference>
<sequence>MASRRRQTGAAFAAALVLVLCLSTPSVCCNAPGEFVSAIGDPEMRSPSSRFALEAWNFCNEVGAEAPGVGSPRYADCADIFCPLITDKCDQNLRRCSVTHRVRESDNSLGVGDDFPVADFKSFSDPDLYAVEKELYLGSLCDLHNTSNSWQFWTIMLKNGNFDKNTTLCPENGKKVTKIATDRKFPCFGDGCMNQPLVYHNITKVVVSDDQWESLNGGFYGTYDVDTDLSTGVINNSYFSISWEKNRSTGSWIVKQKLITSTKYPWLMLYLRADATSGFNGGYHYNGRGILKQLPESPSFKVKLTLDVKHGGGPSSQFYLLDIASCWKNNGNPCDGDVLTDVTRYSEMIINPATTSWCRPDNLVSCPPYHVSSTGEKILRNDTSRFPYSAYHLYCSPGNAQYLEKPFDICDPYSNPQAQEIVQILPHPEWAMHGYPMKKGDGWIGDSRTWDLDAGALSSRLYFYQVNLM</sequence>
<evidence type="ECO:0000256" key="1">
    <source>
        <dbReference type="SAM" id="SignalP"/>
    </source>
</evidence>
<evidence type="ECO:0000313" key="4">
    <source>
        <dbReference type="Proteomes" id="UP000594263"/>
    </source>
</evidence>
<keyword evidence="1" id="KW-0732">Signal</keyword>
<name>A0A7N1A0E7_KALFE</name>
<dbReference type="AlphaFoldDB" id="A0A7N1A0E7"/>
<proteinExistence type="predicted"/>
<dbReference type="PANTHER" id="PTHR33916:SF1">
    <property type="entry name" value="EXPANSIN-LIKE EG45 DOMAIN-CONTAINING PROTEIN"/>
    <property type="match status" value="1"/>
</dbReference>
<evidence type="ECO:0000313" key="3">
    <source>
        <dbReference type="EnsemblPlants" id="Kaladp0057s0048.2.v1.1"/>
    </source>
</evidence>
<feature type="signal peptide" evidence="1">
    <location>
        <begin position="1"/>
        <end position="29"/>
    </location>
</feature>
<dbReference type="PANTHER" id="PTHR33916">
    <property type="entry name" value="EXPANSIN-LIKE EG45 DOMAIN-CONTAINING PROTEIN"/>
    <property type="match status" value="1"/>
</dbReference>
<dbReference type="EnsemblPlants" id="Kaladp0057s0048.2.v1.1">
    <property type="protein sequence ID" value="Kaladp0057s0048.2.v1.1"/>
    <property type="gene ID" value="Kaladp0057s0048.v1.1"/>
</dbReference>
<evidence type="ECO:0000259" key="2">
    <source>
        <dbReference type="Pfam" id="PF24804"/>
    </source>
</evidence>
<dbReference type="InterPro" id="IPR056122">
    <property type="entry name" value="DUF7705"/>
</dbReference>
<accession>A0A7N1A0E7</accession>
<protein>
    <recommendedName>
        <fullName evidence="2">DUF7705 domain-containing protein</fullName>
    </recommendedName>
</protein>
<feature type="chain" id="PRO_5029678245" description="DUF7705 domain-containing protein" evidence="1">
    <location>
        <begin position="30"/>
        <end position="469"/>
    </location>
</feature>
<dbReference type="Proteomes" id="UP000594263">
    <property type="component" value="Unplaced"/>
</dbReference>